<evidence type="ECO:0000313" key="2">
    <source>
        <dbReference type="EMBL" id="MPC15615.1"/>
    </source>
</evidence>
<sequence>MDRCRPHRASRPPLKHGGAAGPEPHGRGAFTPAARQAGRDGRVFCALRHLHSPATLPRAESCLFSCSRLGTRPVVVCIQAADFGPRRITRSRRE</sequence>
<feature type="region of interest" description="Disordered" evidence="1">
    <location>
        <begin position="1"/>
        <end position="34"/>
    </location>
</feature>
<protein>
    <submittedName>
        <fullName evidence="2">Uncharacterized protein</fullName>
    </submittedName>
</protein>
<gene>
    <name evidence="2" type="ORF">E2C01_008413</name>
</gene>
<feature type="compositionally biased region" description="Basic residues" evidence="1">
    <location>
        <begin position="1"/>
        <end position="14"/>
    </location>
</feature>
<proteinExistence type="predicted"/>
<name>A0A5B7D2T0_PORTR</name>
<reference evidence="2 3" key="1">
    <citation type="submission" date="2019-05" db="EMBL/GenBank/DDBJ databases">
        <title>Another draft genome of Portunus trituberculatus and its Hox gene families provides insights of decapod evolution.</title>
        <authorList>
            <person name="Jeong J.-H."/>
            <person name="Song I."/>
            <person name="Kim S."/>
            <person name="Choi T."/>
            <person name="Kim D."/>
            <person name="Ryu S."/>
            <person name="Kim W."/>
        </authorList>
    </citation>
    <scope>NUCLEOTIDE SEQUENCE [LARGE SCALE GENOMIC DNA]</scope>
    <source>
        <tissue evidence="2">Muscle</tissue>
    </source>
</reference>
<keyword evidence="3" id="KW-1185">Reference proteome</keyword>
<evidence type="ECO:0000256" key="1">
    <source>
        <dbReference type="SAM" id="MobiDB-lite"/>
    </source>
</evidence>
<dbReference type="AlphaFoldDB" id="A0A5B7D2T0"/>
<comment type="caution">
    <text evidence="2">The sequence shown here is derived from an EMBL/GenBank/DDBJ whole genome shotgun (WGS) entry which is preliminary data.</text>
</comment>
<dbReference type="EMBL" id="VSRR010000442">
    <property type="protein sequence ID" value="MPC15615.1"/>
    <property type="molecule type" value="Genomic_DNA"/>
</dbReference>
<dbReference type="Proteomes" id="UP000324222">
    <property type="component" value="Unassembled WGS sequence"/>
</dbReference>
<accession>A0A5B7D2T0</accession>
<organism evidence="2 3">
    <name type="scientific">Portunus trituberculatus</name>
    <name type="common">Swimming crab</name>
    <name type="synonym">Neptunus trituberculatus</name>
    <dbReference type="NCBI Taxonomy" id="210409"/>
    <lineage>
        <taxon>Eukaryota</taxon>
        <taxon>Metazoa</taxon>
        <taxon>Ecdysozoa</taxon>
        <taxon>Arthropoda</taxon>
        <taxon>Crustacea</taxon>
        <taxon>Multicrustacea</taxon>
        <taxon>Malacostraca</taxon>
        <taxon>Eumalacostraca</taxon>
        <taxon>Eucarida</taxon>
        <taxon>Decapoda</taxon>
        <taxon>Pleocyemata</taxon>
        <taxon>Brachyura</taxon>
        <taxon>Eubrachyura</taxon>
        <taxon>Portunoidea</taxon>
        <taxon>Portunidae</taxon>
        <taxon>Portuninae</taxon>
        <taxon>Portunus</taxon>
    </lineage>
</organism>
<evidence type="ECO:0000313" key="3">
    <source>
        <dbReference type="Proteomes" id="UP000324222"/>
    </source>
</evidence>